<name>A0A5B8XKE6_9DELT</name>
<protein>
    <submittedName>
        <fullName evidence="1">Uncharacterized protein</fullName>
    </submittedName>
</protein>
<evidence type="ECO:0000313" key="2">
    <source>
        <dbReference type="Proteomes" id="UP000321595"/>
    </source>
</evidence>
<proteinExistence type="predicted"/>
<dbReference type="AlphaFoldDB" id="A0A5B8XKE6"/>
<dbReference type="OrthoDB" id="5509722at2"/>
<dbReference type="KEGG" id="bbae:FRD01_03160"/>
<keyword evidence="2" id="KW-1185">Reference proteome</keyword>
<sequence>MPKPCAADVECPSGFVCDETCRLGCRPGTDACGIGESCLVETGKTYGSCEPRCTVDQDCPFGQFCDLAAENVACVPEGPCQGDDECRSDEICRANRCVQPPCSSDEECLETQVCEISTGTCLPDQCEDDVYSSADPPNHARENAARLPPAAECIASPTPRCTYQNLTMCSGRSDWFVLRVGSSEGLRIRVDQVDDSTDIDMYIWDENGRLMAQNTLLTLSSTVRIDSPRAQDIYVEIRPTDFQPSRYSLTILREFCQNDLFEENDTLSTATTLNTQPGVNAEVRGTSCGLDEDWFRFLDLPEGARLRIERSDSETSLLMNLYGPDGPLNAILREQTVDYLRIPAPGTYYLQVLSGLGLSSDYRFNYSVEAEWSCPGAGEFSTFETARLEAPGTHFEGFCPQGQGWEVDWWALQTSSGNLQVAVSPGEDAPELQVVLLQSQDGATPTPVRSAAFTGNSWELTAPTTPGVDYLLRVSSSSALGGLKTPPSYEVRYESGP</sequence>
<organism evidence="1 2">
    <name type="scientific">Microvenator marinus</name>
    <dbReference type="NCBI Taxonomy" id="2600177"/>
    <lineage>
        <taxon>Bacteria</taxon>
        <taxon>Deltaproteobacteria</taxon>
        <taxon>Bradymonadales</taxon>
        <taxon>Microvenatoraceae</taxon>
        <taxon>Microvenator</taxon>
    </lineage>
</organism>
<dbReference type="RefSeq" id="WP_146957571.1">
    <property type="nucleotide sequence ID" value="NZ_CP042467.1"/>
</dbReference>
<dbReference type="Proteomes" id="UP000321595">
    <property type="component" value="Chromosome"/>
</dbReference>
<evidence type="ECO:0000313" key="1">
    <source>
        <dbReference type="EMBL" id="QED26270.1"/>
    </source>
</evidence>
<accession>A0A5B8XKE6</accession>
<reference evidence="1 2" key="1">
    <citation type="submission" date="2019-08" db="EMBL/GenBank/DDBJ databases">
        <authorList>
            <person name="Liang Q."/>
        </authorList>
    </citation>
    <scope>NUCLEOTIDE SEQUENCE [LARGE SCALE GENOMIC DNA]</scope>
    <source>
        <strain evidence="1 2">V1718</strain>
    </source>
</reference>
<dbReference type="Gene3D" id="2.60.120.380">
    <property type="match status" value="2"/>
</dbReference>
<dbReference type="EMBL" id="CP042467">
    <property type="protein sequence ID" value="QED26270.1"/>
    <property type="molecule type" value="Genomic_DNA"/>
</dbReference>
<gene>
    <name evidence="1" type="ORF">FRD01_03160</name>
</gene>